<organism evidence="1 2">
    <name type="scientific">Halalkalibacter akibai (strain ATCC 43226 / DSM 21942 / CIP 109018 / JCM 9157 / 1139)</name>
    <name type="common">Bacillus akibai</name>
    <dbReference type="NCBI Taxonomy" id="1236973"/>
    <lineage>
        <taxon>Bacteria</taxon>
        <taxon>Bacillati</taxon>
        <taxon>Bacillota</taxon>
        <taxon>Bacilli</taxon>
        <taxon>Bacillales</taxon>
        <taxon>Bacillaceae</taxon>
        <taxon>Halalkalibacter</taxon>
    </lineage>
</organism>
<evidence type="ECO:0000313" key="2">
    <source>
        <dbReference type="Proteomes" id="UP000018896"/>
    </source>
</evidence>
<reference evidence="1 2" key="1">
    <citation type="journal article" date="2014" name="Genome Announc.">
        <title>Draft Genome Sequences of Three Alkaliphilic Bacillus Strains, Bacillus wakoensis JCM 9140T, Bacillus akibai JCM 9157T, and Bacillus hemicellulosilyticus JCM 9152T.</title>
        <authorList>
            <person name="Yuki M."/>
            <person name="Oshima K."/>
            <person name="Suda W."/>
            <person name="Oshida Y."/>
            <person name="Kitamura K."/>
            <person name="Iida T."/>
            <person name="Hattori M."/>
            <person name="Ohkuma M."/>
        </authorList>
    </citation>
    <scope>NUCLEOTIDE SEQUENCE [LARGE SCALE GENOMIC DNA]</scope>
    <source>
        <strain evidence="1 2">JCM 9157</strain>
    </source>
</reference>
<dbReference type="Proteomes" id="UP000018896">
    <property type="component" value="Unassembled WGS sequence"/>
</dbReference>
<name>W4R150_HALA3</name>
<keyword evidence="2" id="KW-1185">Reference proteome</keyword>
<gene>
    <name evidence="1" type="ORF">JCM9157_4552</name>
</gene>
<proteinExistence type="predicted"/>
<dbReference type="RefSeq" id="WP_035667859.1">
    <property type="nucleotide sequence ID" value="NZ_BAUV01000063.1"/>
</dbReference>
<dbReference type="eggNOG" id="ENOG5030D1Q">
    <property type="taxonomic scope" value="Bacteria"/>
</dbReference>
<dbReference type="STRING" id="1236973.JCM9157_4552"/>
<accession>W4R150</accession>
<sequence length="164" mass="18609">MRRIWLAPLLVSSCMIIGFLLFVFLSNPLVINGASTYTDGKGRQEIVFQLDNEGYRNITILDVTIDSSQPSSVALGVSYDTGQHVQSGVDNPLILFMEVDTEAIRPRLNKEQIDEALRKKEMTPIHYGILVTNTGEWLEGMTITYSYFGVHVRKKVDLRRWTVD</sequence>
<evidence type="ECO:0000313" key="1">
    <source>
        <dbReference type="EMBL" id="GAE37279.1"/>
    </source>
</evidence>
<dbReference type="AlphaFoldDB" id="W4R150"/>
<dbReference type="OrthoDB" id="2614272at2"/>
<comment type="caution">
    <text evidence="1">The sequence shown here is derived from an EMBL/GenBank/DDBJ whole genome shotgun (WGS) entry which is preliminary data.</text>
</comment>
<protein>
    <submittedName>
        <fullName evidence="1">Uncharacterized protein</fullName>
    </submittedName>
</protein>
<dbReference type="EMBL" id="BAUV01000063">
    <property type="protein sequence ID" value="GAE37279.1"/>
    <property type="molecule type" value="Genomic_DNA"/>
</dbReference>